<sequence length="244" mass="26186">MATSAALLLSPTLAASSDADDLSARELAEQAKDTFLDAQSVRLKLADRSASTISSKTAPTFMDLFLDRDGNCVGTLELGANGGSLEIVRRGEEVWLKPDTAFWKAQLPGSQGDTAAEFVRNRYIRGSSDDALLKDVVKACDLDTYQEEFGRSGLSSDDKSLTKGEETTVDGAEVVPLKGEEDGKPSTLYVTSDRPHRLVAITQKADGTDTKVTFSDYDEPVPSQTPSADESVDVDQVREELLGG</sequence>
<dbReference type="AlphaFoldDB" id="A0A918C1Q1"/>
<reference evidence="2" key="1">
    <citation type="journal article" date="2014" name="Int. J. Syst. Evol. Microbiol.">
        <title>Complete genome sequence of Corynebacterium casei LMG S-19264T (=DSM 44701T), isolated from a smear-ripened cheese.</title>
        <authorList>
            <consortium name="US DOE Joint Genome Institute (JGI-PGF)"/>
            <person name="Walter F."/>
            <person name="Albersmeier A."/>
            <person name="Kalinowski J."/>
            <person name="Ruckert C."/>
        </authorList>
    </citation>
    <scope>NUCLEOTIDE SEQUENCE</scope>
    <source>
        <strain evidence="2">JCM 4346</strain>
    </source>
</reference>
<feature type="compositionally biased region" description="Basic and acidic residues" evidence="1">
    <location>
        <begin position="156"/>
        <end position="166"/>
    </location>
</feature>
<accession>A0A918C1Q1</accession>
<proteinExistence type="predicted"/>
<dbReference type="SUPFAM" id="SSF89392">
    <property type="entry name" value="Prokaryotic lipoproteins and lipoprotein localization factors"/>
    <property type="match status" value="1"/>
</dbReference>
<evidence type="ECO:0000313" key="2">
    <source>
        <dbReference type="EMBL" id="GGR00626.1"/>
    </source>
</evidence>
<comment type="caution">
    <text evidence="2">The sequence shown here is derived from an EMBL/GenBank/DDBJ whole genome shotgun (WGS) entry which is preliminary data.</text>
</comment>
<gene>
    <name evidence="2" type="ORF">GCM10010251_15080</name>
</gene>
<name>A0A918C1Q1_9ACTN</name>
<feature type="region of interest" description="Disordered" evidence="1">
    <location>
        <begin position="150"/>
        <end position="169"/>
    </location>
</feature>
<dbReference type="Gene3D" id="2.50.20.20">
    <property type="match status" value="1"/>
</dbReference>
<feature type="region of interest" description="Disordered" evidence="1">
    <location>
        <begin position="209"/>
        <end position="235"/>
    </location>
</feature>
<evidence type="ECO:0000256" key="1">
    <source>
        <dbReference type="SAM" id="MobiDB-lite"/>
    </source>
</evidence>
<dbReference type="Proteomes" id="UP000658320">
    <property type="component" value="Unassembled WGS sequence"/>
</dbReference>
<keyword evidence="3" id="KW-1185">Reference proteome</keyword>
<dbReference type="EMBL" id="BMSX01000003">
    <property type="protein sequence ID" value="GGR00626.1"/>
    <property type="molecule type" value="Genomic_DNA"/>
</dbReference>
<reference evidence="2" key="2">
    <citation type="submission" date="2020-09" db="EMBL/GenBank/DDBJ databases">
        <authorList>
            <person name="Sun Q."/>
            <person name="Ohkuma M."/>
        </authorList>
    </citation>
    <scope>NUCLEOTIDE SEQUENCE</scope>
    <source>
        <strain evidence="2">JCM 4346</strain>
    </source>
</reference>
<evidence type="ECO:0000313" key="3">
    <source>
        <dbReference type="Proteomes" id="UP000658320"/>
    </source>
</evidence>
<organism evidence="2 3">
    <name type="scientific">Streptomyces aurantiogriseus</name>
    <dbReference type="NCBI Taxonomy" id="66870"/>
    <lineage>
        <taxon>Bacteria</taxon>
        <taxon>Bacillati</taxon>
        <taxon>Actinomycetota</taxon>
        <taxon>Actinomycetes</taxon>
        <taxon>Kitasatosporales</taxon>
        <taxon>Streptomycetaceae</taxon>
        <taxon>Streptomyces</taxon>
    </lineage>
</organism>
<dbReference type="InterPro" id="IPR029046">
    <property type="entry name" value="LolA/LolB/LppX"/>
</dbReference>
<protein>
    <recommendedName>
        <fullName evidence="4">Lipoprotein</fullName>
    </recommendedName>
</protein>
<evidence type="ECO:0008006" key="4">
    <source>
        <dbReference type="Google" id="ProtNLM"/>
    </source>
</evidence>